<evidence type="ECO:0000256" key="1">
    <source>
        <dbReference type="SAM" id="MobiDB-lite"/>
    </source>
</evidence>
<gene>
    <name evidence="2" type="ORF">K788_0009187</name>
</gene>
<feature type="region of interest" description="Disordered" evidence="1">
    <location>
        <begin position="29"/>
        <end position="55"/>
    </location>
</feature>
<name>A0A0P0RDX0_9BURK</name>
<evidence type="ECO:0000313" key="3">
    <source>
        <dbReference type="Proteomes" id="UP000019146"/>
    </source>
</evidence>
<evidence type="ECO:0000313" key="2">
    <source>
        <dbReference type="EMBL" id="ALL66587.1"/>
    </source>
</evidence>
<feature type="compositionally biased region" description="Basic and acidic residues" evidence="1">
    <location>
        <begin position="35"/>
        <end position="55"/>
    </location>
</feature>
<dbReference type="EMBL" id="CP012747">
    <property type="protein sequence ID" value="ALL66587.1"/>
    <property type="molecule type" value="Genomic_DNA"/>
</dbReference>
<reference evidence="2 3" key="1">
    <citation type="journal article" date="2014" name="Genome Announc.">
        <title>Draft Genome Sequence of the Haloacid-Degrading Burkholderia caribensis Strain MBA4.</title>
        <authorList>
            <person name="Pan Y."/>
            <person name="Kong K.F."/>
            <person name="Tsang J.S."/>
        </authorList>
    </citation>
    <scope>NUCLEOTIDE SEQUENCE [LARGE SCALE GENOMIC DNA]</scope>
    <source>
        <strain evidence="2 3">MBA4</strain>
    </source>
</reference>
<dbReference type="Proteomes" id="UP000019146">
    <property type="component" value="Chromosome 2"/>
</dbReference>
<organism evidence="2 3">
    <name type="scientific">Paraburkholderia caribensis MBA4</name>
    <dbReference type="NCBI Taxonomy" id="1323664"/>
    <lineage>
        <taxon>Bacteria</taxon>
        <taxon>Pseudomonadati</taxon>
        <taxon>Pseudomonadota</taxon>
        <taxon>Betaproteobacteria</taxon>
        <taxon>Burkholderiales</taxon>
        <taxon>Burkholderiaceae</taxon>
        <taxon>Paraburkholderia</taxon>
    </lineage>
</organism>
<dbReference type="AlphaFoldDB" id="A0A0P0RDX0"/>
<protein>
    <submittedName>
        <fullName evidence="2">Zinc ring-type</fullName>
    </submittedName>
</protein>
<dbReference type="KEGG" id="bcai:K788_0009187"/>
<sequence length="55" mass="6209">MSEKKEPSIGDGSLVLCGLQRSIWRSAAEQFDETDDRREQSDAAAQRDRTLHETS</sequence>
<accession>A0A0P0RDX0</accession>
<proteinExistence type="predicted"/>